<evidence type="ECO:0000313" key="5">
    <source>
        <dbReference type="Proteomes" id="UP001474421"/>
    </source>
</evidence>
<dbReference type="InterPro" id="IPR006597">
    <property type="entry name" value="Sel1-like"/>
</dbReference>
<dbReference type="GO" id="GO:0005789">
    <property type="term" value="C:endoplasmic reticulum membrane"/>
    <property type="evidence" value="ECO:0007669"/>
    <property type="project" value="TreeGrafter"/>
</dbReference>
<keyword evidence="3" id="KW-0732">Signal</keyword>
<feature type="signal peptide" evidence="3">
    <location>
        <begin position="1"/>
        <end position="20"/>
    </location>
</feature>
<dbReference type="SMART" id="SM00671">
    <property type="entry name" value="SEL1"/>
    <property type="match status" value="2"/>
</dbReference>
<name>A0AAW1C9G0_CROAD</name>
<evidence type="ECO:0000256" key="3">
    <source>
        <dbReference type="SAM" id="SignalP"/>
    </source>
</evidence>
<dbReference type="GO" id="GO:0036503">
    <property type="term" value="P:ERAD pathway"/>
    <property type="evidence" value="ECO:0007669"/>
    <property type="project" value="TreeGrafter"/>
</dbReference>
<feature type="region of interest" description="Disordered" evidence="2">
    <location>
        <begin position="74"/>
        <end position="93"/>
    </location>
</feature>
<accession>A0AAW1C9G0</accession>
<gene>
    <name evidence="4" type="ORF">NXF25_002294</name>
</gene>
<reference evidence="4 5" key="1">
    <citation type="journal article" date="2024" name="Proc. Natl. Acad. Sci. U.S.A.">
        <title>The genetic regulatory architecture and epigenomic basis for age-related changes in rattlesnake venom.</title>
        <authorList>
            <person name="Hogan M.P."/>
            <person name="Holding M.L."/>
            <person name="Nystrom G.S."/>
            <person name="Colston T.J."/>
            <person name="Bartlett D.A."/>
            <person name="Mason A.J."/>
            <person name="Ellsworth S.A."/>
            <person name="Rautsaw R.M."/>
            <person name="Lawrence K.C."/>
            <person name="Strickland J.L."/>
            <person name="He B."/>
            <person name="Fraser P."/>
            <person name="Margres M.J."/>
            <person name="Gilbert D.M."/>
            <person name="Gibbs H.L."/>
            <person name="Parkinson C.L."/>
            <person name="Rokyta D.R."/>
        </authorList>
    </citation>
    <scope>NUCLEOTIDE SEQUENCE [LARGE SCALE GENOMIC DNA]</scope>
    <source>
        <strain evidence="4">DRR0105</strain>
    </source>
</reference>
<dbReference type="Pfam" id="PF08238">
    <property type="entry name" value="Sel1"/>
    <property type="match status" value="2"/>
</dbReference>
<dbReference type="Gene3D" id="1.25.40.10">
    <property type="entry name" value="Tetratricopeptide repeat domain"/>
    <property type="match status" value="1"/>
</dbReference>
<dbReference type="InterPro" id="IPR011990">
    <property type="entry name" value="TPR-like_helical_dom_sf"/>
</dbReference>
<sequence length="182" mass="20836">MKTQFLVLVVMHFWITVCKTEDNPDDQRDDDISEEEILNIIQRAAMQVSFPTQVKEEIKKKSTSQSRQKILRHLKNDKGKEENHRHRLEAEEKESQKVMEQLAAAMLFGYHGPQNALGFLSSYGIGVEHNQAKALVYYTFASIGGNLVSRMIVGYRYWLGINVPKNCEAALTNYKKVAKFGV</sequence>
<dbReference type="PANTHER" id="PTHR11102">
    <property type="entry name" value="SEL-1-LIKE PROTEIN"/>
    <property type="match status" value="1"/>
</dbReference>
<keyword evidence="5" id="KW-1185">Reference proteome</keyword>
<feature type="chain" id="PRO_5043519659" evidence="3">
    <location>
        <begin position="21"/>
        <end position="182"/>
    </location>
</feature>
<dbReference type="AlphaFoldDB" id="A0AAW1C9G0"/>
<comment type="similarity">
    <text evidence="1">Belongs to the sel-1 family.</text>
</comment>
<dbReference type="EMBL" id="JAOTOJ010000001">
    <property type="protein sequence ID" value="KAK9411119.1"/>
    <property type="molecule type" value="Genomic_DNA"/>
</dbReference>
<proteinExistence type="inferred from homology"/>
<dbReference type="Proteomes" id="UP001474421">
    <property type="component" value="Unassembled WGS sequence"/>
</dbReference>
<organism evidence="4 5">
    <name type="scientific">Crotalus adamanteus</name>
    <name type="common">Eastern diamondback rattlesnake</name>
    <dbReference type="NCBI Taxonomy" id="8729"/>
    <lineage>
        <taxon>Eukaryota</taxon>
        <taxon>Metazoa</taxon>
        <taxon>Chordata</taxon>
        <taxon>Craniata</taxon>
        <taxon>Vertebrata</taxon>
        <taxon>Euteleostomi</taxon>
        <taxon>Lepidosauria</taxon>
        <taxon>Squamata</taxon>
        <taxon>Bifurcata</taxon>
        <taxon>Unidentata</taxon>
        <taxon>Episquamata</taxon>
        <taxon>Toxicofera</taxon>
        <taxon>Serpentes</taxon>
        <taxon>Colubroidea</taxon>
        <taxon>Viperidae</taxon>
        <taxon>Crotalinae</taxon>
        <taxon>Crotalus</taxon>
    </lineage>
</organism>
<evidence type="ECO:0000256" key="2">
    <source>
        <dbReference type="SAM" id="MobiDB-lite"/>
    </source>
</evidence>
<dbReference type="PANTHER" id="PTHR11102:SF53">
    <property type="entry name" value="PROTEIN SEL-1 HOMOLOG 2"/>
    <property type="match status" value="1"/>
</dbReference>
<dbReference type="InterPro" id="IPR050767">
    <property type="entry name" value="Sel1_AlgK"/>
</dbReference>
<comment type="caution">
    <text evidence="4">The sequence shown here is derived from an EMBL/GenBank/DDBJ whole genome shotgun (WGS) entry which is preliminary data.</text>
</comment>
<dbReference type="SUPFAM" id="SSF81901">
    <property type="entry name" value="HCP-like"/>
    <property type="match status" value="1"/>
</dbReference>
<evidence type="ECO:0000256" key="1">
    <source>
        <dbReference type="ARBA" id="ARBA00038101"/>
    </source>
</evidence>
<evidence type="ECO:0000313" key="4">
    <source>
        <dbReference type="EMBL" id="KAK9411119.1"/>
    </source>
</evidence>
<protein>
    <submittedName>
        <fullName evidence="4">Protein sel-1 2 like</fullName>
    </submittedName>
</protein>